<dbReference type="Pfam" id="PF13639">
    <property type="entry name" value="zf-RING_2"/>
    <property type="match status" value="1"/>
</dbReference>
<dbReference type="Pfam" id="PF04434">
    <property type="entry name" value="SWIM"/>
    <property type="match status" value="1"/>
</dbReference>
<keyword evidence="1" id="KW-0862">Zinc</keyword>
<dbReference type="InterPro" id="IPR013083">
    <property type="entry name" value="Znf_RING/FYVE/PHD"/>
</dbReference>
<name>A0A061AU10_RHOTO</name>
<evidence type="ECO:0000256" key="1">
    <source>
        <dbReference type="PROSITE-ProRule" id="PRU00175"/>
    </source>
</evidence>
<dbReference type="AlphaFoldDB" id="A0A061AU10"/>
<dbReference type="InterPro" id="IPR007527">
    <property type="entry name" value="Znf_SWIM"/>
</dbReference>
<evidence type="ECO:0000256" key="2">
    <source>
        <dbReference type="SAM" id="MobiDB-lite"/>
    </source>
</evidence>
<protein>
    <submittedName>
        <fullName evidence="5">RHTO0S05e06040g1_1</fullName>
    </submittedName>
</protein>
<reference evidence="5" key="1">
    <citation type="journal article" date="2014" name="Genome Announc.">
        <title>Draft genome sequence of Rhodosporidium toruloides CECT1137, an oleaginous yeast of biotechnological interest.</title>
        <authorList>
            <person name="Morin N."/>
            <person name="Calcas X."/>
            <person name="Devillers H."/>
            <person name="Durrens P."/>
            <person name="Sherman D.J."/>
            <person name="Nicaud J.-M."/>
            <person name="Neuveglise C."/>
        </authorList>
    </citation>
    <scope>NUCLEOTIDE SEQUENCE</scope>
    <source>
        <strain evidence="5">CECT1137</strain>
    </source>
</reference>
<feature type="compositionally biased region" description="Pro residues" evidence="2">
    <location>
        <begin position="18"/>
        <end position="33"/>
    </location>
</feature>
<evidence type="ECO:0000259" key="4">
    <source>
        <dbReference type="PROSITE" id="PS50966"/>
    </source>
</evidence>
<proteinExistence type="predicted"/>
<dbReference type="InterPro" id="IPR001841">
    <property type="entry name" value="Znf_RING"/>
</dbReference>
<sequence>MRATRPTARMSLKRPLPASTPPPALPPAIPLAPPAERIYPLAGPSKKPKKGEPGYGEPQEKRLRVFKKSCPLATQERADRVFLQRFFCVERNRTGEISEEFKVLGSTGNCYTVKIQHEPTCDCPDGAKGNKCKHQLFVLLKILQVPQSSNLWYQAALLTSELRAIFANARPAPRTQLEERVANVYKVATGKAKAEEVEGGAGVRKRVPQEGDSCPICYEDFEPNSETGLVFCLSPSGCGNALHAECFRNWAMTSKPTTCPLCREEWKGPDPAANAGAGPSFSREGYQNFAAQAGLSATRDTSTYYNGPRRRADGGWARYDSDYYDGIPDADYGHNPYKRWRRW</sequence>
<feature type="region of interest" description="Disordered" evidence="2">
    <location>
        <begin position="1"/>
        <end position="60"/>
    </location>
</feature>
<feature type="domain" description="RING-type" evidence="3">
    <location>
        <begin position="214"/>
        <end position="263"/>
    </location>
</feature>
<dbReference type="PROSITE" id="PS50089">
    <property type="entry name" value="ZF_RING_2"/>
    <property type="match status" value="1"/>
</dbReference>
<organism evidence="5">
    <name type="scientific">Rhodotorula toruloides</name>
    <name type="common">Yeast</name>
    <name type="synonym">Rhodosporidium toruloides</name>
    <dbReference type="NCBI Taxonomy" id="5286"/>
    <lineage>
        <taxon>Eukaryota</taxon>
        <taxon>Fungi</taxon>
        <taxon>Dikarya</taxon>
        <taxon>Basidiomycota</taxon>
        <taxon>Pucciniomycotina</taxon>
        <taxon>Microbotryomycetes</taxon>
        <taxon>Sporidiobolales</taxon>
        <taxon>Sporidiobolaceae</taxon>
        <taxon>Rhodotorula</taxon>
    </lineage>
</organism>
<dbReference type="GO" id="GO:0008270">
    <property type="term" value="F:zinc ion binding"/>
    <property type="evidence" value="ECO:0007669"/>
    <property type="project" value="UniProtKB-KW"/>
</dbReference>
<evidence type="ECO:0000313" key="5">
    <source>
        <dbReference type="EMBL" id="CDR40667.1"/>
    </source>
</evidence>
<dbReference type="InterPro" id="IPR039903">
    <property type="entry name" value="Zswim2"/>
</dbReference>
<keyword evidence="1" id="KW-0479">Metal-binding</keyword>
<dbReference type="PANTHER" id="PTHR21540:SF0">
    <property type="entry name" value="PHD FAMILY PROTEIN"/>
    <property type="match status" value="1"/>
</dbReference>
<dbReference type="Gene3D" id="3.30.40.10">
    <property type="entry name" value="Zinc/RING finger domain, C3HC4 (zinc finger)"/>
    <property type="match status" value="1"/>
</dbReference>
<dbReference type="EMBL" id="LK052940">
    <property type="protein sequence ID" value="CDR40667.1"/>
    <property type="molecule type" value="Genomic_DNA"/>
</dbReference>
<gene>
    <name evidence="5" type="ORF">RHTO0S_05e06040g</name>
</gene>
<dbReference type="OrthoDB" id="2122982at2759"/>
<dbReference type="PROSITE" id="PS50966">
    <property type="entry name" value="ZF_SWIM"/>
    <property type="match status" value="1"/>
</dbReference>
<evidence type="ECO:0000259" key="3">
    <source>
        <dbReference type="PROSITE" id="PS50089"/>
    </source>
</evidence>
<dbReference type="SUPFAM" id="SSF57850">
    <property type="entry name" value="RING/U-box"/>
    <property type="match status" value="1"/>
</dbReference>
<dbReference type="GO" id="GO:0061630">
    <property type="term" value="F:ubiquitin protein ligase activity"/>
    <property type="evidence" value="ECO:0007669"/>
    <property type="project" value="InterPro"/>
</dbReference>
<accession>A0A061AU10</accession>
<feature type="domain" description="SWIM-type" evidence="4">
    <location>
        <begin position="111"/>
        <end position="143"/>
    </location>
</feature>
<dbReference type="PANTHER" id="PTHR21540">
    <property type="entry name" value="RING FINGER AND SWIM DOMAIN-CONTAINING PROTEIN 2"/>
    <property type="match status" value="1"/>
</dbReference>
<keyword evidence="1" id="KW-0863">Zinc-finger</keyword>